<feature type="domain" description="Bacteriophage T5 Orf172 DNA-binding" evidence="1">
    <location>
        <begin position="4"/>
        <end position="86"/>
    </location>
</feature>
<dbReference type="AlphaFoldDB" id="A0A1H0I293"/>
<reference evidence="3" key="1">
    <citation type="submission" date="2016-10" db="EMBL/GenBank/DDBJ databases">
        <authorList>
            <person name="Varghese N."/>
            <person name="Submissions S."/>
        </authorList>
    </citation>
    <scope>NUCLEOTIDE SEQUENCE [LARGE SCALE GENOMIC DNA]</scope>
    <source>
        <strain evidence="3">JCM 21621</strain>
    </source>
</reference>
<proteinExistence type="predicted"/>
<gene>
    <name evidence="2" type="ORF">SAMN05216193_109102</name>
</gene>
<evidence type="ECO:0000313" key="2">
    <source>
        <dbReference type="EMBL" id="SDO25191.1"/>
    </source>
</evidence>
<accession>A0A1H0I293</accession>
<protein>
    <recommendedName>
        <fullName evidence="1">Bacteriophage T5 Orf172 DNA-binding domain-containing protein</fullName>
    </recommendedName>
</protein>
<evidence type="ECO:0000259" key="1">
    <source>
        <dbReference type="Pfam" id="PF10544"/>
    </source>
</evidence>
<dbReference type="EMBL" id="FNIJ01000009">
    <property type="protein sequence ID" value="SDO25191.1"/>
    <property type="molecule type" value="Genomic_DNA"/>
</dbReference>
<evidence type="ECO:0000313" key="3">
    <source>
        <dbReference type="Proteomes" id="UP000242957"/>
    </source>
</evidence>
<dbReference type="Pfam" id="PF10544">
    <property type="entry name" value="T5orf172"/>
    <property type="match status" value="1"/>
</dbReference>
<dbReference type="InterPro" id="IPR018306">
    <property type="entry name" value="Phage_T5_Orf172_DNA-bd"/>
</dbReference>
<dbReference type="RefSeq" id="WP_245726147.1">
    <property type="nucleotide sequence ID" value="NZ_FNIJ01000009.1"/>
</dbReference>
<organism evidence="2 3">
    <name type="scientific">Pseudomonas jinjuensis</name>
    <dbReference type="NCBI Taxonomy" id="198616"/>
    <lineage>
        <taxon>Bacteria</taxon>
        <taxon>Pseudomonadati</taxon>
        <taxon>Pseudomonadota</taxon>
        <taxon>Gammaproteobacteria</taxon>
        <taxon>Pseudomonadales</taxon>
        <taxon>Pseudomonadaceae</taxon>
        <taxon>Pseudomonas</taxon>
    </lineage>
</organism>
<name>A0A1H0I293_9PSED</name>
<sequence>MSHGYLYLLVHSDGDVFKVGISTEPTSRLYKHTRQDFVVAEGTLYKLPNIDAARHIELLILRSLPSARGKGASRITDGHTECFRIGYLRLVRNLLYAALESPLGEGYQVCDIEGHSKVPSRMNGWDIPEVRAARLDSPQCRVNGVTYKSFRNAWIELFGEATPGRKTARIKWKEAGQLEIRGLLFERV</sequence>
<keyword evidence="3" id="KW-1185">Reference proteome</keyword>
<dbReference type="Proteomes" id="UP000242957">
    <property type="component" value="Unassembled WGS sequence"/>
</dbReference>